<keyword evidence="2" id="KW-1185">Reference proteome</keyword>
<dbReference type="Pfam" id="PF15802">
    <property type="entry name" value="DCAF17"/>
    <property type="match status" value="1"/>
</dbReference>
<dbReference type="GO" id="GO:0016567">
    <property type="term" value="P:protein ubiquitination"/>
    <property type="evidence" value="ECO:0007669"/>
    <property type="project" value="InterPro"/>
</dbReference>
<comment type="caution">
    <text evidence="1">The sequence shown here is derived from an EMBL/GenBank/DDBJ whole genome shotgun (WGS) entry which is preliminary data.</text>
</comment>
<dbReference type="PANTHER" id="PTHR14815">
    <property type="entry name" value="DDB1- AND CUL4-ASSOCIATED FACTOR 17"/>
    <property type="match status" value="1"/>
</dbReference>
<dbReference type="Proteomes" id="UP000807504">
    <property type="component" value="Unassembled WGS sequence"/>
</dbReference>
<reference evidence="1" key="1">
    <citation type="journal article" date="2020" name="bioRxiv">
        <title>Chromosome-level reference genome of the European wasp spider Argiope bruennichi: a resource for studies on range expansion and evolutionary adaptation.</title>
        <authorList>
            <person name="Sheffer M.M."/>
            <person name="Hoppe A."/>
            <person name="Krehenwinkel H."/>
            <person name="Uhl G."/>
            <person name="Kuss A.W."/>
            <person name="Jensen L."/>
            <person name="Jensen C."/>
            <person name="Gillespie R.G."/>
            <person name="Hoff K.J."/>
            <person name="Prost S."/>
        </authorList>
    </citation>
    <scope>NUCLEOTIDE SEQUENCE</scope>
</reference>
<reference evidence="1" key="2">
    <citation type="submission" date="2020-06" db="EMBL/GenBank/DDBJ databases">
        <authorList>
            <person name="Sheffer M."/>
        </authorList>
    </citation>
    <scope>NUCLEOTIDE SEQUENCE</scope>
</reference>
<dbReference type="InterPro" id="IPR031620">
    <property type="entry name" value="DCAF17"/>
</dbReference>
<dbReference type="PANTHER" id="PTHR14815:SF2">
    <property type="entry name" value="DDB1- AND CUL4-ASSOCIATED FACTOR 17"/>
    <property type="match status" value="1"/>
</dbReference>
<dbReference type="EMBL" id="JABXBU010000015">
    <property type="protein sequence ID" value="KAF8787461.1"/>
    <property type="molecule type" value="Genomic_DNA"/>
</dbReference>
<evidence type="ECO:0000313" key="2">
    <source>
        <dbReference type="Proteomes" id="UP000807504"/>
    </source>
</evidence>
<proteinExistence type="predicted"/>
<organism evidence="1 2">
    <name type="scientific">Argiope bruennichi</name>
    <name type="common">Wasp spider</name>
    <name type="synonym">Aranea bruennichi</name>
    <dbReference type="NCBI Taxonomy" id="94029"/>
    <lineage>
        <taxon>Eukaryota</taxon>
        <taxon>Metazoa</taxon>
        <taxon>Ecdysozoa</taxon>
        <taxon>Arthropoda</taxon>
        <taxon>Chelicerata</taxon>
        <taxon>Arachnida</taxon>
        <taxon>Araneae</taxon>
        <taxon>Araneomorphae</taxon>
        <taxon>Entelegynae</taxon>
        <taxon>Araneoidea</taxon>
        <taxon>Araneidae</taxon>
        <taxon>Argiope</taxon>
    </lineage>
</organism>
<accession>A0A8T0F999</accession>
<protein>
    <submittedName>
        <fullName evidence="1">DDB1- and CUL4-associated factor 17 like protein</fullName>
    </submittedName>
</protein>
<dbReference type="GO" id="GO:0080008">
    <property type="term" value="C:Cul4-RING E3 ubiquitin ligase complex"/>
    <property type="evidence" value="ECO:0007669"/>
    <property type="project" value="TreeGrafter"/>
</dbReference>
<name>A0A8T0F999_ARGBR</name>
<dbReference type="AlphaFoldDB" id="A0A8T0F999"/>
<sequence length="464" mass="53384">MLRLKKNKNIVCTLYDREINATSTPYKLSLNIMCQLIQSKQSFYESSWTKESSRPIVYDGGLIYFNNHKSCYNIYGYENKPSLTKLTNINGSERILDVISYAAPVFKQECNCEVCPCSCLSRSIIYITKDNWLIRRNPITGVILNKIYTKRLDRIFNFQYIDWNIYSKEVILTTKLNPEKEPSSNIDVVVNLAVFTSFPLEFRALLEIRRSVFGKACRHVNVSDQLLILGMNLDWVHIYSFEDVLANSIFTPYKIGDHYMKGIVGSYPFGLPLNCIPQAVPPLLFDVQSSQQIFHFGGYPYHCVYSSPHKHARYVLKQVEENVNHKNYFIDSNNTDDETDMILFHPDNSNRIVLREDGIVRCFQLVYFPNESKVQEIFSMGFSSSVMQSKTTTVSSYGRRITKPVNAYVLNEKSVLALDYDDELDLIGILGFYSTDPLLQGRNEGVFSGYAPESNNFLVLPLYI</sequence>
<evidence type="ECO:0000313" key="1">
    <source>
        <dbReference type="EMBL" id="KAF8787461.1"/>
    </source>
</evidence>
<gene>
    <name evidence="1" type="ORF">HNY73_009057</name>
</gene>